<feature type="signal peptide" evidence="1">
    <location>
        <begin position="1"/>
        <end position="21"/>
    </location>
</feature>
<keyword evidence="3" id="KW-1185">Reference proteome</keyword>
<dbReference type="Gene3D" id="3.40.190.10">
    <property type="entry name" value="Periplasmic binding protein-like II"/>
    <property type="match status" value="2"/>
</dbReference>
<dbReference type="InterPro" id="IPR050490">
    <property type="entry name" value="Bact_solute-bd_prot1"/>
</dbReference>
<dbReference type="PANTHER" id="PTHR43649">
    <property type="entry name" value="ARABINOSE-BINDING PROTEIN-RELATED"/>
    <property type="match status" value="1"/>
</dbReference>
<gene>
    <name evidence="2" type="ORF">CF651_14415</name>
</gene>
<proteinExistence type="predicted"/>
<dbReference type="AlphaFoldDB" id="A0A229UQ73"/>
<dbReference type="EMBL" id="NMQW01000020">
    <property type="protein sequence ID" value="OXM85578.1"/>
    <property type="molecule type" value="Genomic_DNA"/>
</dbReference>
<name>A0A229UQ73_9BACL</name>
<sequence>MRSTQALAMLWAAAQLGSLLACSNKPEGMFTGAALGGYKEEPKVITLTLQTLQSDKSSPAYKIEEKLVNDFMKLHPHIRIQFDRLNTEQQKIKLKTQAASGEVADITMVNPGAQMKPYVDSGVLAPLNDIMNEELRNTFVSGVLSYYTFDGKLYALPYNLNLAGIFVNKSLFEQAGLTFPQTFEELIEAARLLRSKGITPVAIGAKDRWTTSFLFMNILQRLHGGPGFLQEVLQGKRTFTDPVFVRAIAELQRLIQAGAFEEGAVSVDSLAASSSFRSGQAAMYYIGTWEIPKIEISPAVKGKVALMKFPTVDGKGSPNDFMIAPGTAYALAANGKHLQESKLFLRYVTMHYPQAAMEMNAAIGLSQKVDDDFVATGYTPLQLDTMHLFKDIQGSDMNFDNVIPPAITQTHLDLLQNLFVQPMNPEDVAKEHQLSWETNMKRK</sequence>
<accession>A0A229UQ73</accession>
<dbReference type="SUPFAM" id="SSF53850">
    <property type="entry name" value="Periplasmic binding protein-like II"/>
    <property type="match status" value="1"/>
</dbReference>
<reference evidence="2 3" key="1">
    <citation type="submission" date="2017-07" db="EMBL/GenBank/DDBJ databases">
        <title>Genome sequencing and assembly of Paenibacillus rigui.</title>
        <authorList>
            <person name="Mayilraj S."/>
        </authorList>
    </citation>
    <scope>NUCLEOTIDE SEQUENCE [LARGE SCALE GENOMIC DNA]</scope>
    <source>
        <strain evidence="2 3">JCM 16352</strain>
    </source>
</reference>
<organism evidence="2 3">
    <name type="scientific">Paenibacillus rigui</name>
    <dbReference type="NCBI Taxonomy" id="554312"/>
    <lineage>
        <taxon>Bacteria</taxon>
        <taxon>Bacillati</taxon>
        <taxon>Bacillota</taxon>
        <taxon>Bacilli</taxon>
        <taxon>Bacillales</taxon>
        <taxon>Paenibacillaceae</taxon>
        <taxon>Paenibacillus</taxon>
    </lineage>
</organism>
<dbReference type="PROSITE" id="PS51257">
    <property type="entry name" value="PROKAR_LIPOPROTEIN"/>
    <property type="match status" value="1"/>
</dbReference>
<evidence type="ECO:0000313" key="3">
    <source>
        <dbReference type="Proteomes" id="UP000215509"/>
    </source>
</evidence>
<evidence type="ECO:0000313" key="2">
    <source>
        <dbReference type="EMBL" id="OXM85578.1"/>
    </source>
</evidence>
<protein>
    <submittedName>
        <fullName evidence="2">ABC transporter substrate-binding protein</fullName>
    </submittedName>
</protein>
<dbReference type="PANTHER" id="PTHR43649:SF14">
    <property type="entry name" value="BLR3389 PROTEIN"/>
    <property type="match status" value="1"/>
</dbReference>
<dbReference type="OrthoDB" id="9798191at2"/>
<dbReference type="InterPro" id="IPR006059">
    <property type="entry name" value="SBP"/>
</dbReference>
<feature type="chain" id="PRO_5039538699" evidence="1">
    <location>
        <begin position="22"/>
        <end position="443"/>
    </location>
</feature>
<comment type="caution">
    <text evidence="2">The sequence shown here is derived from an EMBL/GenBank/DDBJ whole genome shotgun (WGS) entry which is preliminary data.</text>
</comment>
<dbReference type="Proteomes" id="UP000215509">
    <property type="component" value="Unassembled WGS sequence"/>
</dbReference>
<dbReference type="RefSeq" id="WP_094015569.1">
    <property type="nucleotide sequence ID" value="NZ_NMQW01000020.1"/>
</dbReference>
<dbReference type="Pfam" id="PF01547">
    <property type="entry name" value="SBP_bac_1"/>
    <property type="match status" value="1"/>
</dbReference>
<evidence type="ECO:0000256" key="1">
    <source>
        <dbReference type="SAM" id="SignalP"/>
    </source>
</evidence>
<keyword evidence="1" id="KW-0732">Signal</keyword>